<keyword evidence="1" id="KW-0812">Transmembrane</keyword>
<dbReference type="Pfam" id="PF00873">
    <property type="entry name" value="ACR_tran"/>
    <property type="match status" value="1"/>
</dbReference>
<keyword evidence="1" id="KW-1133">Transmembrane helix</keyword>
<feature type="transmembrane region" description="Helical" evidence="1">
    <location>
        <begin position="890"/>
        <end position="910"/>
    </location>
</feature>
<dbReference type="Gene3D" id="3.30.2090.10">
    <property type="entry name" value="Multidrug efflux transporter AcrB TolC docking domain, DN and DC subdomains"/>
    <property type="match status" value="2"/>
</dbReference>
<keyword evidence="3" id="KW-1185">Reference proteome</keyword>
<dbReference type="InterPro" id="IPR027463">
    <property type="entry name" value="AcrB_DN_DC_subdom"/>
</dbReference>
<feature type="transmembrane region" description="Helical" evidence="1">
    <location>
        <begin position="475"/>
        <end position="502"/>
    </location>
</feature>
<feature type="transmembrane region" description="Helical" evidence="1">
    <location>
        <begin position="965"/>
        <end position="990"/>
    </location>
</feature>
<dbReference type="Gene3D" id="3.30.70.1430">
    <property type="entry name" value="Multidrug efflux transporter AcrB pore domain"/>
    <property type="match status" value="2"/>
</dbReference>
<dbReference type="InterPro" id="IPR001036">
    <property type="entry name" value="Acrflvin-R"/>
</dbReference>
<dbReference type="PRINTS" id="PR00702">
    <property type="entry name" value="ACRIFLAVINRP"/>
</dbReference>
<evidence type="ECO:0000313" key="3">
    <source>
        <dbReference type="Proteomes" id="UP000605992"/>
    </source>
</evidence>
<feature type="transmembrane region" description="Helical" evidence="1">
    <location>
        <begin position="375"/>
        <end position="392"/>
    </location>
</feature>
<dbReference type="SUPFAM" id="SSF82714">
    <property type="entry name" value="Multidrug efflux transporter AcrB TolC docking domain, DN and DC subdomains"/>
    <property type="match status" value="2"/>
</dbReference>
<name>A0A8J3V7A0_9ACTN</name>
<dbReference type="SUPFAM" id="SSF82866">
    <property type="entry name" value="Multidrug efflux transporter AcrB transmembrane domain"/>
    <property type="match status" value="2"/>
</dbReference>
<dbReference type="RefSeq" id="WP_203948108.1">
    <property type="nucleotide sequence ID" value="NZ_BOOR01000058.1"/>
</dbReference>
<reference evidence="2" key="1">
    <citation type="submission" date="2021-01" db="EMBL/GenBank/DDBJ databases">
        <title>Whole genome shotgun sequence of Planotetraspora thailandica NBRC 104271.</title>
        <authorList>
            <person name="Komaki H."/>
            <person name="Tamura T."/>
        </authorList>
    </citation>
    <scope>NUCLEOTIDE SEQUENCE</scope>
    <source>
        <strain evidence="2">NBRC 104271</strain>
    </source>
</reference>
<dbReference type="SUPFAM" id="SSF82693">
    <property type="entry name" value="Multidrug efflux transporter AcrB pore domain, PN1, PN2, PC1 and PC2 subdomains"/>
    <property type="match status" value="3"/>
</dbReference>
<evidence type="ECO:0000313" key="2">
    <source>
        <dbReference type="EMBL" id="GII57998.1"/>
    </source>
</evidence>
<dbReference type="Gene3D" id="1.20.1640.10">
    <property type="entry name" value="Multidrug efflux transporter AcrB transmembrane domain"/>
    <property type="match status" value="2"/>
</dbReference>
<dbReference type="GO" id="GO:0005886">
    <property type="term" value="C:plasma membrane"/>
    <property type="evidence" value="ECO:0007669"/>
    <property type="project" value="TreeGrafter"/>
</dbReference>
<proteinExistence type="predicted"/>
<organism evidence="2 3">
    <name type="scientific">Planotetraspora thailandica</name>
    <dbReference type="NCBI Taxonomy" id="487172"/>
    <lineage>
        <taxon>Bacteria</taxon>
        <taxon>Bacillati</taxon>
        <taxon>Actinomycetota</taxon>
        <taxon>Actinomycetes</taxon>
        <taxon>Streptosporangiales</taxon>
        <taxon>Streptosporangiaceae</taxon>
        <taxon>Planotetraspora</taxon>
    </lineage>
</organism>
<feature type="transmembrane region" description="Helical" evidence="1">
    <location>
        <begin position="443"/>
        <end position="463"/>
    </location>
</feature>
<dbReference type="EMBL" id="BOOR01000058">
    <property type="protein sequence ID" value="GII57998.1"/>
    <property type="molecule type" value="Genomic_DNA"/>
</dbReference>
<accession>A0A8J3V7A0</accession>
<dbReference type="Proteomes" id="UP000605992">
    <property type="component" value="Unassembled WGS sequence"/>
</dbReference>
<dbReference type="Gene3D" id="3.30.70.1440">
    <property type="entry name" value="Multidrug efflux transporter AcrB pore domain"/>
    <property type="match status" value="1"/>
</dbReference>
<feature type="transmembrane region" description="Helical" evidence="1">
    <location>
        <begin position="398"/>
        <end position="422"/>
    </location>
</feature>
<sequence length="1047" mass="107481">MSFLARLSLANRGLIALLTIMLVGFGAYTIPAIKQQLLPSIALPTVSVLTSYPGVAPQIVESQVTMPLEGAVRGLPGVLGVTSISRESGGTVGVQFDFGTDIDAAQAQIQQAISRVSGQLPPGVEPRVSAGSTDDLPVVQIAASSDGDQRKFAAALNAQAVPALSGIDGVRDVTVSGARDQVVTITPDAKKLAARGLNAAAVAGAIQAAGVPTPAGTVTSADKTLTVQVGTGFTSVDDLKNLYLTPQVPPAAGAGAVQLGAAPKPVRLGDVADVELGLADSSTLTRTNGKPSLAVSITMKSGGNAVSISDAVRAKLPELTKALGGDAQLTVVFDQAPAVRQAIESLTTEGLLGLVMAVLVILVFLLSIRSTIVTALSIPLSVVIALIALWGRDYSLNMLTLGALTIAIGRVVDDSIVVLENIKRHLSYGEAKRRAIEGAVREVAGAVTASTLTTVAVFLPISFTGGLVGELFSPFAVTVTVALLASLLVSLTMVPVLAYWFVKAPQGGDAEAVRRRAEERERQGLLQRAYVPVIEWATRHRFRTVAAALVVFVITLALVPRLHTSFIDGTGQNTVNITQTLPVGTSLEAADAKAKQVEQVVAATKEVESYQVTVGGRNNVSPGANAGGGGAARAGFSLTLNDGSDVTAVQDSLRERIGKLPGVGEIQVGQSGGLGGNDLEVDVQAAELGTLSAAAKQVQQAMAAVPGVNEVTTTVADTSPRVEVTVDRQKAARHGLTEVGIGQAVTQALRGSTVTQLTLDGANAAVIVRPAGVSGTVGGLRDLKLAPNVTVGDVATVRQVDGPVQLTRIDGKRSATVSGKASGSDLGATTTDLKKRLDALKLPAGATYTIGGVSADQQEAFGNLGLALAAAVALVFLIMVATFRSIIQPLVLLVSIPFAATGALGLLLITGTSLGLAAMIGLLMLVGIVVTNAIVLLDLINQYRDQGMPLHEAVVEGGRRRLRPILMTALATIFALLPMALGITGGGGFISKPLAIVVIGGLVSSTLLTLVLVPTLYTMVENRKEKRRLRRAVPVAAGRAPEPAGVR</sequence>
<dbReference type="AlphaFoldDB" id="A0A8J3V7A0"/>
<dbReference type="PANTHER" id="PTHR32063:SF0">
    <property type="entry name" value="SWARMING MOTILITY PROTEIN SWRC"/>
    <property type="match status" value="1"/>
</dbReference>
<evidence type="ECO:0000256" key="1">
    <source>
        <dbReference type="SAM" id="Phobius"/>
    </source>
</evidence>
<comment type="caution">
    <text evidence="2">The sequence shown here is derived from an EMBL/GenBank/DDBJ whole genome shotgun (WGS) entry which is preliminary data.</text>
</comment>
<feature type="transmembrane region" description="Helical" evidence="1">
    <location>
        <begin position="350"/>
        <end position="368"/>
    </location>
</feature>
<dbReference type="Gene3D" id="3.30.70.1320">
    <property type="entry name" value="Multidrug efflux transporter AcrB pore domain like"/>
    <property type="match status" value="1"/>
</dbReference>
<keyword evidence="1" id="KW-0472">Membrane</keyword>
<feature type="transmembrane region" description="Helical" evidence="1">
    <location>
        <begin position="996"/>
        <end position="1020"/>
    </location>
</feature>
<feature type="transmembrane region" description="Helical" evidence="1">
    <location>
        <begin position="545"/>
        <end position="563"/>
    </location>
</feature>
<feature type="transmembrane region" description="Helical" evidence="1">
    <location>
        <begin position="916"/>
        <end position="940"/>
    </location>
</feature>
<protein>
    <submittedName>
        <fullName evidence="2">Hydrogenase expression protein</fullName>
    </submittedName>
</protein>
<dbReference type="GO" id="GO:0042910">
    <property type="term" value="F:xenobiotic transmembrane transporter activity"/>
    <property type="evidence" value="ECO:0007669"/>
    <property type="project" value="TreeGrafter"/>
</dbReference>
<gene>
    <name evidence="2" type="ORF">Pth03_63870</name>
</gene>
<dbReference type="PANTHER" id="PTHR32063">
    <property type="match status" value="1"/>
</dbReference>
<feature type="transmembrane region" description="Helical" evidence="1">
    <location>
        <begin position="864"/>
        <end position="883"/>
    </location>
</feature>